<evidence type="ECO:0000256" key="11">
    <source>
        <dbReference type="SAM" id="Phobius"/>
    </source>
</evidence>
<evidence type="ECO:0000256" key="7">
    <source>
        <dbReference type="ARBA" id="ARBA00023242"/>
    </source>
</evidence>
<evidence type="ECO:0000256" key="4">
    <source>
        <dbReference type="ARBA" id="ARBA00023015"/>
    </source>
</evidence>
<dbReference type="InterPro" id="IPR044835">
    <property type="entry name" value="ARF_plant"/>
</dbReference>
<reference evidence="15" key="2">
    <citation type="submission" date="2025-08" db="UniProtKB">
        <authorList>
            <consortium name="RefSeq"/>
        </authorList>
    </citation>
    <scope>IDENTIFICATION</scope>
    <source>
        <tissue evidence="15">Young leaves</tissue>
    </source>
</reference>
<dbReference type="Proteomes" id="UP000228380">
    <property type="component" value="Chromosome 1"/>
</dbReference>
<feature type="domain" description="TF-B3" evidence="12">
    <location>
        <begin position="286"/>
        <end position="388"/>
    </location>
</feature>
<dbReference type="InterPro" id="IPR015300">
    <property type="entry name" value="DNA-bd_pseudobarrel_sf"/>
</dbReference>
<dbReference type="GO" id="GO:0009734">
    <property type="term" value="P:auxin-activated signaling pathway"/>
    <property type="evidence" value="ECO:0007669"/>
    <property type="project" value="UniProtKB-KW"/>
</dbReference>
<keyword evidence="11" id="KW-0472">Membrane</keyword>
<dbReference type="InterPro" id="IPR010525">
    <property type="entry name" value="ARF_dom"/>
</dbReference>
<comment type="function">
    <text evidence="1 9">Auxin response factors (ARFs) are transcriptional factors that bind specifically to the DNA sequence 5'-TGTCTC-3' found in the auxin-responsive promoter elements (AuxREs).</text>
</comment>
<feature type="domain" description="PB1" evidence="13">
    <location>
        <begin position="807"/>
        <end position="889"/>
    </location>
</feature>
<dbReference type="Pfam" id="PF02309">
    <property type="entry name" value="AUX_IAA"/>
    <property type="match status" value="1"/>
</dbReference>
<dbReference type="Pfam" id="PF06507">
    <property type="entry name" value="ARF_AD"/>
    <property type="match status" value="1"/>
</dbReference>
<dbReference type="Gene3D" id="2.40.330.10">
    <property type="entry name" value="DNA-binding pseudobarrel domain"/>
    <property type="match status" value="1"/>
</dbReference>
<dbReference type="InterPro" id="IPR053793">
    <property type="entry name" value="PB1-like"/>
</dbReference>
<evidence type="ECO:0000256" key="8">
    <source>
        <dbReference type="ARBA" id="ARBA00023294"/>
    </source>
</evidence>
<dbReference type="SUPFAM" id="SSF101936">
    <property type="entry name" value="DNA-binding pseudobarrel domain"/>
    <property type="match status" value="1"/>
</dbReference>
<dbReference type="AlphaFoldDB" id="A0A8B7D6F7"/>
<comment type="subcellular location">
    <subcellularLocation>
        <location evidence="2 9">Nucleus</location>
    </subcellularLocation>
</comment>
<evidence type="ECO:0000256" key="10">
    <source>
        <dbReference type="SAM" id="MobiDB-lite"/>
    </source>
</evidence>
<dbReference type="OrthoDB" id="1912783at2759"/>
<dbReference type="PROSITE" id="PS51745">
    <property type="entry name" value="PB1"/>
    <property type="match status" value="1"/>
</dbReference>
<name>A0A8B7D6F7_PHODC</name>
<dbReference type="KEGG" id="pda:103724300"/>
<dbReference type="GO" id="GO:0006355">
    <property type="term" value="P:regulation of DNA-templated transcription"/>
    <property type="evidence" value="ECO:0007669"/>
    <property type="project" value="InterPro"/>
</dbReference>
<evidence type="ECO:0000313" key="15">
    <source>
        <dbReference type="RefSeq" id="XP_008813739.2"/>
    </source>
</evidence>
<evidence type="ECO:0000256" key="3">
    <source>
        <dbReference type="ARBA" id="ARBA00007853"/>
    </source>
</evidence>
<comment type="similarity">
    <text evidence="3 9">Belongs to the ARF family.</text>
</comment>
<dbReference type="PANTHER" id="PTHR31384">
    <property type="entry name" value="AUXIN RESPONSE FACTOR 4-RELATED"/>
    <property type="match status" value="1"/>
</dbReference>
<organism evidence="14 15">
    <name type="scientific">Phoenix dactylifera</name>
    <name type="common">Date palm</name>
    <dbReference type="NCBI Taxonomy" id="42345"/>
    <lineage>
        <taxon>Eukaryota</taxon>
        <taxon>Viridiplantae</taxon>
        <taxon>Streptophyta</taxon>
        <taxon>Embryophyta</taxon>
        <taxon>Tracheophyta</taxon>
        <taxon>Spermatophyta</taxon>
        <taxon>Magnoliopsida</taxon>
        <taxon>Liliopsida</taxon>
        <taxon>Arecaceae</taxon>
        <taxon>Coryphoideae</taxon>
        <taxon>Phoeniceae</taxon>
        <taxon>Phoenix</taxon>
    </lineage>
</organism>
<reference evidence="14" key="1">
    <citation type="journal article" date="2019" name="Nat. Commun.">
        <title>Genome-wide association mapping of date palm fruit traits.</title>
        <authorList>
            <person name="Hazzouri K.M."/>
            <person name="Gros-Balthazard M."/>
            <person name="Flowers J.M."/>
            <person name="Copetti D."/>
            <person name="Lemansour A."/>
            <person name="Lebrun M."/>
            <person name="Masmoudi K."/>
            <person name="Ferrand S."/>
            <person name="Dhar M.I."/>
            <person name="Fresquez Z.A."/>
            <person name="Rosas U."/>
            <person name="Zhang J."/>
            <person name="Talag J."/>
            <person name="Lee S."/>
            <person name="Kudrna D."/>
            <person name="Powell R.F."/>
            <person name="Leitch I.J."/>
            <person name="Krueger R.R."/>
            <person name="Wing R.A."/>
            <person name="Amiri K.M.A."/>
            <person name="Purugganan M.D."/>
        </authorList>
    </citation>
    <scope>NUCLEOTIDE SEQUENCE [LARGE SCALE GENOMIC DNA]</scope>
    <source>
        <strain evidence="14">cv. Khalas</strain>
    </source>
</reference>
<accession>A0A8B7D6F7</accession>
<evidence type="ECO:0000256" key="5">
    <source>
        <dbReference type="ARBA" id="ARBA00023125"/>
    </source>
</evidence>
<dbReference type="Pfam" id="PF02362">
    <property type="entry name" value="B3"/>
    <property type="match status" value="1"/>
</dbReference>
<evidence type="ECO:0000256" key="2">
    <source>
        <dbReference type="ARBA" id="ARBA00004123"/>
    </source>
</evidence>
<comment type="subunit">
    <text evidence="9">Homodimers and heterodimers.</text>
</comment>
<evidence type="ECO:0000259" key="12">
    <source>
        <dbReference type="PROSITE" id="PS50863"/>
    </source>
</evidence>
<dbReference type="GO" id="GO:0005634">
    <property type="term" value="C:nucleus"/>
    <property type="evidence" value="ECO:0007669"/>
    <property type="project" value="UniProtKB-SubCell"/>
</dbReference>
<keyword evidence="14" id="KW-1185">Reference proteome</keyword>
<dbReference type="GeneID" id="103724300"/>
<dbReference type="Gene3D" id="2.30.30.1040">
    <property type="match status" value="1"/>
</dbReference>
<gene>
    <name evidence="15" type="primary">LOC103724300</name>
</gene>
<dbReference type="RefSeq" id="XP_008813739.2">
    <property type="nucleotide sequence ID" value="XM_008815517.4"/>
</dbReference>
<dbReference type="PANTHER" id="PTHR31384:SF183">
    <property type="entry name" value="AUXIN RESPONSE FACTOR"/>
    <property type="match status" value="1"/>
</dbReference>
<evidence type="ECO:0000259" key="13">
    <source>
        <dbReference type="PROSITE" id="PS51745"/>
    </source>
</evidence>
<feature type="region of interest" description="Disordered" evidence="10">
    <location>
        <begin position="528"/>
        <end position="547"/>
    </location>
</feature>
<dbReference type="InterPro" id="IPR033389">
    <property type="entry name" value="AUX/IAA_dom"/>
</dbReference>
<dbReference type="InterPro" id="IPR003340">
    <property type="entry name" value="B3_DNA-bd"/>
</dbReference>
<feature type="transmembrane region" description="Helical" evidence="11">
    <location>
        <begin position="120"/>
        <end position="138"/>
    </location>
</feature>
<keyword evidence="5 9" id="KW-0238">DNA-binding</keyword>
<evidence type="ECO:0000256" key="6">
    <source>
        <dbReference type="ARBA" id="ARBA00023163"/>
    </source>
</evidence>
<dbReference type="Gene3D" id="3.10.20.90">
    <property type="entry name" value="Phosphatidylinositol 3-kinase Catalytic Subunit, Chain A, domain 1"/>
    <property type="match status" value="1"/>
</dbReference>
<dbReference type="GO" id="GO:0003677">
    <property type="term" value="F:DNA binding"/>
    <property type="evidence" value="ECO:0007669"/>
    <property type="project" value="UniProtKB-KW"/>
</dbReference>
<keyword evidence="11" id="KW-0812">Transmembrane</keyword>
<evidence type="ECO:0000256" key="1">
    <source>
        <dbReference type="ARBA" id="ARBA00003182"/>
    </source>
</evidence>
<evidence type="ECO:0000256" key="9">
    <source>
        <dbReference type="RuleBase" id="RU004561"/>
    </source>
</evidence>
<evidence type="ECO:0000313" key="14">
    <source>
        <dbReference type="Proteomes" id="UP000228380"/>
    </source>
</evidence>
<dbReference type="PROSITE" id="PS50863">
    <property type="entry name" value="B3"/>
    <property type="match status" value="1"/>
</dbReference>
<dbReference type="FunFam" id="2.40.330.10:FF:000001">
    <property type="entry name" value="Auxin response factor"/>
    <property type="match status" value="1"/>
</dbReference>
<keyword evidence="7 9" id="KW-0539">Nucleus</keyword>
<keyword evidence="8 9" id="KW-0927">Auxin signaling pathway</keyword>
<keyword evidence="6 9" id="KW-0804">Transcription</keyword>
<dbReference type="FunFam" id="2.30.30.1040:FF:000001">
    <property type="entry name" value="Auxin response factor"/>
    <property type="match status" value="1"/>
</dbReference>
<dbReference type="SMART" id="SM01019">
    <property type="entry name" value="B3"/>
    <property type="match status" value="1"/>
</dbReference>
<keyword evidence="4 9" id="KW-0805">Transcription regulation</keyword>
<dbReference type="CDD" id="cd10017">
    <property type="entry name" value="B3_DNA"/>
    <property type="match status" value="1"/>
</dbReference>
<protein>
    <recommendedName>
        <fullName evidence="9">Auxin response factor</fullName>
    </recommendedName>
</protein>
<keyword evidence="11" id="KW-1133">Transmembrane helix</keyword>
<dbReference type="SUPFAM" id="SSF54277">
    <property type="entry name" value="CAD &amp; PB1 domains"/>
    <property type="match status" value="1"/>
</dbReference>
<proteinExistence type="inferred from homology"/>
<sequence length="923" mass="102289">MAQTKETQNGTQEEVDCHVASGDSCHLVSHDVGLSGSCTINSKPKTLPLSHCFLKFRSLRTFHLSCRLACHCVLFGWVRAAIPTPPAETIVVSLAVFVGAKESKRGCGAKYRRRGRVRDFSGIYLLLLANKGLFALVVNSREKEERRRMGSSGMAAGMGGSSCCSGANDQGRGDGDGHIDTELWRACAGPLVTVPLVGEKVFYFPQGHMEQVEAHTNQEDNRQLPIYGLPYKILCRVVNVQLKAERDTDEVFVHATLLPEHKQQDEGVSRNKAVRTSIAKPCVRSFCKILTASDTSTHGGFSVPKRHADECLPPLDMTQQPPVQELVAKDLHGVEWSFRHIFRGQPKRHLLTTGWSTFVNAKKLVAGDAFIFLRSENGELRVGVRRAMRQHNSASASVISGQSMQLGLLASASHAITTGTMFSVYYWPRRSPEFVIPYNQYVESTKNNYSIGRKVRMKFEGEEDQEERITGTIISIEDTDPATWPGSEWRCFKVHWDDTSTIIRPQRVSPWNVTPFVAAAAQPPFVPRSKRRATHLPSPPDPSALIRDGPLKVSNEPAPRLCGVLQGQENLVPALGYIGDYLEQGTAHKILSSQRIPPSSPNAGRSNESINSHREMGLEDWTCSLRPQPCFHETYANGGISETSWLDSYWQRMLPTSIDLGASRAKPNRFQDMEVFKSRDTVENPTTEPIAMSSSLCKEHMSPNGFKEVEKSMYLETGEPSGVKPVSMIKIFGVELFENHVGPIMSHVAYSDGLPISYNALPATVPHMALSEPDMFSEPSKSTKPSECSVSDGFLAQSSTNQPVTARSCTKVHKLGTALGRSVDLSRFDGYESLIVELDHMFEFKGGLADRGSGWQVIYTDNEGDIMMIGDYPWPKFCSMVRKIYIYPKEEVKKLKPCLLNTNRHLEELAAGKKTACAYNVSG</sequence>